<gene>
    <name evidence="2" type="ORF">A4U43_C07F140</name>
</gene>
<dbReference type="PANTHER" id="PTHR36741">
    <property type="entry name" value="OS07G0100500 PROTEIN"/>
    <property type="match status" value="1"/>
</dbReference>
<keyword evidence="3" id="KW-1185">Reference proteome</keyword>
<dbReference type="Proteomes" id="UP000243459">
    <property type="component" value="Chromosome 7"/>
</dbReference>
<evidence type="ECO:0000313" key="3">
    <source>
        <dbReference type="Proteomes" id="UP000243459"/>
    </source>
</evidence>
<evidence type="ECO:0000313" key="2">
    <source>
        <dbReference type="EMBL" id="ONK62079.1"/>
    </source>
</evidence>
<sequence>MLARCLCVPLVSIRVGKVYKQGNLLCPSSTRGHLNLTLLPTSSMRLSFTGDDGCTERLAVLNNNFDISEVVIEEITADSSGRSFLLKLPGSKVLFFWCSEKSKLHGAELLAKMKDLLRRKPTLSHLTGISESRFESFATHLRMYLLGSSNAPEANPLSPSVESPAIVHVAGKDVSSLSQVLEASRCHFRASHASTGLPSHQDGLTPRPTTFKNGATRSLPSTRGIREKLRKRGDISNPSLFINSQLTTSVPSSSQTIGNCEDDSMRPSDGCDLLPLISHAEISHLSSSPPPSISLLPDLPLPKISTSKSMFSPYYCLCPPCPSSLQYSLTPSHLPLPVTYDESIPLPPLSSLLSSGPPGPPVISNSGVPVPTWNLPSLLPEPIVRLPLPVTSLVTLPTSQQFPTFTPYMSDPIVHTPVIDVCSLGQGYLVSTGPAISSAVPPLLPSFVNHPLIPNTESAVEKNARETLRMLMAFAIP</sequence>
<organism evidence="2 3">
    <name type="scientific">Asparagus officinalis</name>
    <name type="common">Garden asparagus</name>
    <dbReference type="NCBI Taxonomy" id="4686"/>
    <lineage>
        <taxon>Eukaryota</taxon>
        <taxon>Viridiplantae</taxon>
        <taxon>Streptophyta</taxon>
        <taxon>Embryophyta</taxon>
        <taxon>Tracheophyta</taxon>
        <taxon>Spermatophyta</taxon>
        <taxon>Magnoliopsida</taxon>
        <taxon>Liliopsida</taxon>
        <taxon>Asparagales</taxon>
        <taxon>Asparagaceae</taxon>
        <taxon>Asparagoideae</taxon>
        <taxon>Asparagus</taxon>
    </lineage>
</organism>
<dbReference type="Gramene" id="ONK62079">
    <property type="protein sequence ID" value="ONK62079"/>
    <property type="gene ID" value="A4U43_C07F140"/>
</dbReference>
<dbReference type="OrthoDB" id="1921521at2759"/>
<evidence type="ECO:0000256" key="1">
    <source>
        <dbReference type="SAM" id="MobiDB-lite"/>
    </source>
</evidence>
<dbReference type="PANTHER" id="PTHR36741:SF1">
    <property type="entry name" value="OS07G0100500 PROTEIN"/>
    <property type="match status" value="1"/>
</dbReference>
<dbReference type="AlphaFoldDB" id="A0A5P1EBC4"/>
<reference evidence="3" key="1">
    <citation type="journal article" date="2017" name="Nat. Commun.">
        <title>The asparagus genome sheds light on the origin and evolution of a young Y chromosome.</title>
        <authorList>
            <person name="Harkess A."/>
            <person name="Zhou J."/>
            <person name="Xu C."/>
            <person name="Bowers J.E."/>
            <person name="Van der Hulst R."/>
            <person name="Ayyampalayam S."/>
            <person name="Mercati F."/>
            <person name="Riccardi P."/>
            <person name="McKain M.R."/>
            <person name="Kakrana A."/>
            <person name="Tang H."/>
            <person name="Ray J."/>
            <person name="Groenendijk J."/>
            <person name="Arikit S."/>
            <person name="Mathioni S.M."/>
            <person name="Nakano M."/>
            <person name="Shan H."/>
            <person name="Telgmann-Rauber A."/>
            <person name="Kanno A."/>
            <person name="Yue Z."/>
            <person name="Chen H."/>
            <person name="Li W."/>
            <person name="Chen Y."/>
            <person name="Xu X."/>
            <person name="Zhang Y."/>
            <person name="Luo S."/>
            <person name="Chen H."/>
            <person name="Gao J."/>
            <person name="Mao Z."/>
            <person name="Pires J.C."/>
            <person name="Luo M."/>
            <person name="Kudrna D."/>
            <person name="Wing R.A."/>
            <person name="Meyers B.C."/>
            <person name="Yi K."/>
            <person name="Kong H."/>
            <person name="Lavrijsen P."/>
            <person name="Sunseri F."/>
            <person name="Falavigna A."/>
            <person name="Ye Y."/>
            <person name="Leebens-Mack J.H."/>
            <person name="Chen G."/>
        </authorList>
    </citation>
    <scope>NUCLEOTIDE SEQUENCE [LARGE SCALE GENOMIC DNA]</scope>
    <source>
        <strain evidence="3">cv. DH0086</strain>
    </source>
</reference>
<feature type="region of interest" description="Disordered" evidence="1">
    <location>
        <begin position="192"/>
        <end position="230"/>
    </location>
</feature>
<dbReference type="EMBL" id="CM007387">
    <property type="protein sequence ID" value="ONK62079.1"/>
    <property type="molecule type" value="Genomic_DNA"/>
</dbReference>
<dbReference type="OMA" id="VLYYWCA"/>
<protein>
    <submittedName>
        <fullName evidence="2">Uncharacterized protein</fullName>
    </submittedName>
</protein>
<feature type="compositionally biased region" description="Polar residues" evidence="1">
    <location>
        <begin position="207"/>
        <end position="221"/>
    </location>
</feature>
<accession>A0A5P1EBC4</accession>
<name>A0A5P1EBC4_ASPOF</name>
<proteinExistence type="predicted"/>